<dbReference type="PROSITE" id="PS00333">
    <property type="entry name" value="DNA_LIGASE_A2"/>
    <property type="match status" value="1"/>
</dbReference>
<dbReference type="InterPro" id="IPR012340">
    <property type="entry name" value="NA-bd_OB-fold"/>
</dbReference>
<dbReference type="SUPFAM" id="SSF52113">
    <property type="entry name" value="BRCT domain"/>
    <property type="match status" value="2"/>
</dbReference>
<keyword evidence="7" id="KW-0479">Metal-binding</keyword>
<keyword evidence="9" id="KW-0547">Nucleotide-binding</keyword>
<evidence type="ECO:0000259" key="20">
    <source>
        <dbReference type="PROSITE" id="PS50160"/>
    </source>
</evidence>
<comment type="similarity">
    <text evidence="3 19">Belongs to the ATP-dependent DNA ligase family.</text>
</comment>
<dbReference type="InterPro" id="IPR012310">
    <property type="entry name" value="DNA_ligase_ATP-dep_cent"/>
</dbReference>
<keyword evidence="6" id="KW-0436">Ligase</keyword>
<evidence type="ECO:0000313" key="22">
    <source>
        <dbReference type="EMBL" id="KAK7586261.1"/>
    </source>
</evidence>
<dbReference type="Gene3D" id="2.40.50.140">
    <property type="entry name" value="Nucleic acid-binding proteins"/>
    <property type="match status" value="1"/>
</dbReference>
<dbReference type="EC" id="6.5.1.1" evidence="4"/>
<keyword evidence="15" id="KW-0539">Nucleus</keyword>
<evidence type="ECO:0000256" key="11">
    <source>
        <dbReference type="ARBA" id="ARBA00022840"/>
    </source>
</evidence>
<dbReference type="Gene3D" id="3.30.470.30">
    <property type="entry name" value="DNA ligase/mRNA capping enzyme"/>
    <property type="match status" value="1"/>
</dbReference>
<dbReference type="NCBIfam" id="TIGR00574">
    <property type="entry name" value="dnl1"/>
    <property type="match status" value="1"/>
</dbReference>
<keyword evidence="23" id="KW-1185">Reference proteome</keyword>
<evidence type="ECO:0000259" key="21">
    <source>
        <dbReference type="PROSITE" id="PS50172"/>
    </source>
</evidence>
<dbReference type="SUPFAM" id="SSF50249">
    <property type="entry name" value="Nucleic acid-binding proteins"/>
    <property type="match status" value="1"/>
</dbReference>
<dbReference type="EMBL" id="JBBCAQ010000027">
    <property type="protein sequence ID" value="KAK7586261.1"/>
    <property type="molecule type" value="Genomic_DNA"/>
</dbReference>
<dbReference type="Pfam" id="PF01068">
    <property type="entry name" value="DNA_ligase_A_M"/>
    <property type="match status" value="1"/>
</dbReference>
<dbReference type="GO" id="GO:0006303">
    <property type="term" value="P:double-strand break repair via nonhomologous end joining"/>
    <property type="evidence" value="ECO:0007669"/>
    <property type="project" value="TreeGrafter"/>
</dbReference>
<evidence type="ECO:0000256" key="1">
    <source>
        <dbReference type="ARBA" id="ARBA00001946"/>
    </source>
</evidence>
<dbReference type="Gene3D" id="1.10.3260.10">
    <property type="entry name" value="DNA ligase, ATP-dependent, N-terminal domain"/>
    <property type="match status" value="1"/>
</dbReference>
<dbReference type="InterPro" id="IPR000977">
    <property type="entry name" value="DNA_ligase_ATP-dep"/>
</dbReference>
<keyword evidence="13" id="KW-0233">DNA recombination</keyword>
<dbReference type="GO" id="GO:0005524">
    <property type="term" value="F:ATP binding"/>
    <property type="evidence" value="ECO:0007669"/>
    <property type="project" value="UniProtKB-KW"/>
</dbReference>
<dbReference type="GO" id="GO:0071897">
    <property type="term" value="P:DNA biosynthetic process"/>
    <property type="evidence" value="ECO:0007669"/>
    <property type="project" value="InterPro"/>
</dbReference>
<evidence type="ECO:0000256" key="3">
    <source>
        <dbReference type="ARBA" id="ARBA00007572"/>
    </source>
</evidence>
<gene>
    <name evidence="22" type="ORF">V9T40_004137</name>
</gene>
<comment type="catalytic activity">
    <reaction evidence="18">
        <text>ATP + (deoxyribonucleotide)n-3'-hydroxyl + 5'-phospho-(deoxyribonucleotide)m = (deoxyribonucleotide)n+m + AMP + diphosphate.</text>
        <dbReference type="EC" id="6.5.1.1"/>
    </reaction>
</comment>
<dbReference type="CDD" id="cd07968">
    <property type="entry name" value="OBF_DNA_ligase_IV"/>
    <property type="match status" value="1"/>
</dbReference>
<evidence type="ECO:0000256" key="13">
    <source>
        <dbReference type="ARBA" id="ARBA00023172"/>
    </source>
</evidence>
<dbReference type="Gene3D" id="3.40.50.10190">
    <property type="entry name" value="BRCT domain"/>
    <property type="match status" value="2"/>
</dbReference>
<evidence type="ECO:0000256" key="6">
    <source>
        <dbReference type="ARBA" id="ARBA00022598"/>
    </source>
</evidence>
<dbReference type="SUPFAM" id="SSF56091">
    <property type="entry name" value="DNA ligase/mRNA capping enzyme, catalytic domain"/>
    <property type="match status" value="1"/>
</dbReference>
<dbReference type="SMART" id="SM00292">
    <property type="entry name" value="BRCT"/>
    <property type="match status" value="2"/>
</dbReference>
<dbReference type="InterPro" id="IPR036599">
    <property type="entry name" value="DNA_ligase_N_sf"/>
</dbReference>
<comment type="subcellular location">
    <subcellularLocation>
        <location evidence="2">Nucleus</location>
    </subcellularLocation>
</comment>
<keyword evidence="8" id="KW-0677">Repeat</keyword>
<dbReference type="GO" id="GO:0005958">
    <property type="term" value="C:DNA-dependent protein kinase-DNA ligase 4 complex"/>
    <property type="evidence" value="ECO:0007669"/>
    <property type="project" value="TreeGrafter"/>
</dbReference>
<evidence type="ECO:0000256" key="7">
    <source>
        <dbReference type="ARBA" id="ARBA00022723"/>
    </source>
</evidence>
<dbReference type="FunFam" id="3.40.50.10190:FF:000027">
    <property type="entry name" value="DNA ligase"/>
    <property type="match status" value="1"/>
</dbReference>
<evidence type="ECO:0000256" key="18">
    <source>
        <dbReference type="ARBA" id="ARBA00034003"/>
    </source>
</evidence>
<dbReference type="InterPro" id="IPR036420">
    <property type="entry name" value="BRCT_dom_sf"/>
</dbReference>
<dbReference type="CDD" id="cd17722">
    <property type="entry name" value="BRCT_DNA_ligase_IV_rpt1"/>
    <property type="match status" value="1"/>
</dbReference>
<feature type="domain" description="ATP-dependent DNA ligase family profile" evidence="20">
    <location>
        <begin position="347"/>
        <end position="481"/>
    </location>
</feature>
<dbReference type="GO" id="GO:0006310">
    <property type="term" value="P:DNA recombination"/>
    <property type="evidence" value="ECO:0007669"/>
    <property type="project" value="UniProtKB-KW"/>
</dbReference>
<evidence type="ECO:0000256" key="10">
    <source>
        <dbReference type="ARBA" id="ARBA00022763"/>
    </source>
</evidence>
<dbReference type="GO" id="GO:0032807">
    <property type="term" value="C:DNA ligase IV complex"/>
    <property type="evidence" value="ECO:0007669"/>
    <property type="project" value="TreeGrafter"/>
</dbReference>
<dbReference type="PROSITE" id="PS50160">
    <property type="entry name" value="DNA_LIGASE_A3"/>
    <property type="match status" value="1"/>
</dbReference>
<sequence>MAELTFCERTTFETLCKVLEKIQAADNRHVKADIMKQFISSFREQSKNDSFYPIMRLMLPEQDHERGPYGIKEHTLAKTYIRILCLSKTSKDALKLQNHKVAKTAGSGAGDFADVAYWILHARHSSQQKRENRLNIYQVNRHLDNIATKHAEHKPREVDDELQSMILEMSALEQKWLIRILLKDLHLGLSRGKILYLFHPDANDFFDVNSNIEKICTTLKDPSIRLNEIGISMFEHIRPMLSQRCDIETIDKDIPKLDRYFVEIKFDGERFQIHYQNNEFKYLSRNNHDYTNTFGCNTSNGILTPKLAPRLCPTVKNCILDGEMMCWNSIKKKYTFKGKNIDVKTLKQGHHNQPCFIVFDILYLNDKVLTNVILEERFKILDEIVRPEEGVLVLSAKDVVTSSKEIVSVLKLTIDNCEEGIIVKDPFSVYKPNARNAGWYKIKPEYTEGLMVELDVLIIGGYYGEGRRRGVISQFLLALADSKKNEENEPVQFYSLGRVGSGASDNELEELHNKISKFWERVYSNQMPSRIQWSKEKPDVWIKPESSVILQVKATEVIQTDSFKVGYTLRFPRIQKIRYDKPWYECLNVDDFTKIRQRYSGKLTGDYNDLNKKYSSPKRKVPRTKRVLTIDEEFQSKKSRNLESLSSIFENKEFCVLTDASHSYTKNDLEKKIQQHGGTIVQNPGPATYCVLASTKSIRVSNVICTNKYDVVKTDWLVECIDNNSFRKWRPDDFLFVTSTTAEQLAEEYDCYGDSYTEPIDASRLKFILDSMKIDHSLKSNFTFQETNMNITYEDKIKLDEEIFDSKNPYAIFRGCFVFFHAVSETDDDEYQYRMYKSMLKFQGGFEQSSVDQKTTHIVFLSGTLPSNLPEQNISVVKKEWIDDSWKAKTRLPEKYYSLKS</sequence>
<dbReference type="Pfam" id="PF04675">
    <property type="entry name" value="DNA_ligase_A_N"/>
    <property type="match status" value="1"/>
</dbReference>
<evidence type="ECO:0000256" key="15">
    <source>
        <dbReference type="ARBA" id="ARBA00023242"/>
    </source>
</evidence>
<dbReference type="PROSITE" id="PS50172">
    <property type="entry name" value="BRCT"/>
    <property type="match status" value="2"/>
</dbReference>
<dbReference type="CDD" id="cd07903">
    <property type="entry name" value="Adenylation_DNA_ligase_IV"/>
    <property type="match status" value="1"/>
</dbReference>
<feature type="domain" description="BRCT" evidence="21">
    <location>
        <begin position="808"/>
        <end position="899"/>
    </location>
</feature>
<evidence type="ECO:0000256" key="2">
    <source>
        <dbReference type="ARBA" id="ARBA00004123"/>
    </source>
</evidence>
<dbReference type="InterPro" id="IPR012308">
    <property type="entry name" value="DNA_ligase_ATP-dep_N"/>
</dbReference>
<comment type="cofactor">
    <cofactor evidence="1">
        <name>Mg(2+)</name>
        <dbReference type="ChEBI" id="CHEBI:18420"/>
    </cofactor>
</comment>
<keyword evidence="11" id="KW-0067">ATP-binding</keyword>
<proteinExistence type="inferred from homology"/>
<evidence type="ECO:0000256" key="16">
    <source>
        <dbReference type="ARBA" id="ARBA00030676"/>
    </source>
</evidence>
<comment type="caution">
    <text evidence="22">The sequence shown here is derived from an EMBL/GenBank/DDBJ whole genome shotgun (WGS) entry which is preliminary data.</text>
</comment>
<dbReference type="SUPFAM" id="SSF117018">
    <property type="entry name" value="ATP-dependent DNA ligase DNA-binding domain"/>
    <property type="match status" value="1"/>
</dbReference>
<feature type="domain" description="BRCT" evidence="21">
    <location>
        <begin position="644"/>
        <end position="725"/>
    </location>
</feature>
<evidence type="ECO:0000256" key="12">
    <source>
        <dbReference type="ARBA" id="ARBA00022842"/>
    </source>
</evidence>
<dbReference type="Pfam" id="PF11411">
    <property type="entry name" value="DNA_ligase_IV"/>
    <property type="match status" value="1"/>
</dbReference>
<evidence type="ECO:0000256" key="14">
    <source>
        <dbReference type="ARBA" id="ARBA00023204"/>
    </source>
</evidence>
<keyword evidence="14" id="KW-0234">DNA repair</keyword>
<accession>A0AAN9TIF5</accession>
<dbReference type="InterPro" id="IPR012309">
    <property type="entry name" value="DNA_ligase_ATP-dep_C"/>
</dbReference>
<dbReference type="PANTHER" id="PTHR45997">
    <property type="entry name" value="DNA LIGASE 4"/>
    <property type="match status" value="1"/>
</dbReference>
<dbReference type="InterPro" id="IPR016059">
    <property type="entry name" value="DNA_ligase_ATP-dep_CS"/>
</dbReference>
<dbReference type="InterPro" id="IPR021536">
    <property type="entry name" value="DNA_ligase_IV_dom"/>
</dbReference>
<evidence type="ECO:0000256" key="8">
    <source>
        <dbReference type="ARBA" id="ARBA00022737"/>
    </source>
</evidence>
<dbReference type="InterPro" id="IPR029710">
    <property type="entry name" value="LIG4"/>
</dbReference>
<evidence type="ECO:0000256" key="19">
    <source>
        <dbReference type="RuleBase" id="RU004196"/>
    </source>
</evidence>
<dbReference type="PANTHER" id="PTHR45997:SF1">
    <property type="entry name" value="DNA LIGASE 4"/>
    <property type="match status" value="1"/>
</dbReference>
<organism evidence="22 23">
    <name type="scientific">Parthenolecanium corni</name>
    <dbReference type="NCBI Taxonomy" id="536013"/>
    <lineage>
        <taxon>Eukaryota</taxon>
        <taxon>Metazoa</taxon>
        <taxon>Ecdysozoa</taxon>
        <taxon>Arthropoda</taxon>
        <taxon>Hexapoda</taxon>
        <taxon>Insecta</taxon>
        <taxon>Pterygota</taxon>
        <taxon>Neoptera</taxon>
        <taxon>Paraneoptera</taxon>
        <taxon>Hemiptera</taxon>
        <taxon>Sternorrhyncha</taxon>
        <taxon>Coccoidea</taxon>
        <taxon>Coccidae</taxon>
        <taxon>Parthenolecanium</taxon>
    </lineage>
</organism>
<dbReference type="GO" id="GO:0006297">
    <property type="term" value="P:nucleotide-excision repair, DNA gap filling"/>
    <property type="evidence" value="ECO:0007669"/>
    <property type="project" value="TreeGrafter"/>
</dbReference>
<dbReference type="GO" id="GO:0003677">
    <property type="term" value="F:DNA binding"/>
    <property type="evidence" value="ECO:0007669"/>
    <property type="project" value="InterPro"/>
</dbReference>
<dbReference type="Pfam" id="PF00533">
    <property type="entry name" value="BRCT"/>
    <property type="match status" value="2"/>
</dbReference>
<evidence type="ECO:0000256" key="9">
    <source>
        <dbReference type="ARBA" id="ARBA00022741"/>
    </source>
</evidence>
<dbReference type="Proteomes" id="UP001367676">
    <property type="component" value="Unassembled WGS sequence"/>
</dbReference>
<dbReference type="InterPro" id="IPR044125">
    <property type="entry name" value="Adenylation_DNA_ligase_IV"/>
</dbReference>
<dbReference type="InterPro" id="IPR001357">
    <property type="entry name" value="BRCT_dom"/>
</dbReference>
<evidence type="ECO:0000256" key="4">
    <source>
        <dbReference type="ARBA" id="ARBA00012727"/>
    </source>
</evidence>
<dbReference type="GO" id="GO:0046872">
    <property type="term" value="F:metal ion binding"/>
    <property type="evidence" value="ECO:0007669"/>
    <property type="project" value="UniProtKB-KW"/>
</dbReference>
<keyword evidence="10" id="KW-0227">DNA damage</keyword>
<protein>
    <recommendedName>
        <fullName evidence="5">DNA ligase 4</fullName>
        <ecNumber evidence="4">6.5.1.1</ecNumber>
    </recommendedName>
    <alternativeName>
        <fullName evidence="17">DNA ligase IV</fullName>
    </alternativeName>
    <alternativeName>
        <fullName evidence="16">Polydeoxyribonucleotide synthase [ATP] 4</fullName>
    </alternativeName>
</protein>
<evidence type="ECO:0000313" key="23">
    <source>
        <dbReference type="Proteomes" id="UP001367676"/>
    </source>
</evidence>
<name>A0AAN9TIF5_9HEMI</name>
<dbReference type="AlphaFoldDB" id="A0AAN9TIF5"/>
<dbReference type="Pfam" id="PF04679">
    <property type="entry name" value="DNA_ligase_A_C"/>
    <property type="match status" value="1"/>
</dbReference>
<evidence type="ECO:0000256" key="17">
    <source>
        <dbReference type="ARBA" id="ARBA00031942"/>
    </source>
</evidence>
<reference evidence="22 23" key="1">
    <citation type="submission" date="2024-03" db="EMBL/GenBank/DDBJ databases">
        <title>Adaptation during the transition from Ophiocordyceps entomopathogen to insect associate is accompanied by gene loss and intensified selection.</title>
        <authorList>
            <person name="Ward C.M."/>
            <person name="Onetto C.A."/>
            <person name="Borneman A.R."/>
        </authorList>
    </citation>
    <scope>NUCLEOTIDE SEQUENCE [LARGE SCALE GENOMIC DNA]</scope>
    <source>
        <strain evidence="22">AWRI1</strain>
        <tissue evidence="22">Single Adult Female</tissue>
    </source>
</reference>
<dbReference type="GO" id="GO:0003910">
    <property type="term" value="F:DNA ligase (ATP) activity"/>
    <property type="evidence" value="ECO:0007669"/>
    <property type="project" value="UniProtKB-EC"/>
</dbReference>
<dbReference type="FunFam" id="2.40.50.140:FF:000150">
    <property type="entry name" value="DNA ligase"/>
    <property type="match status" value="1"/>
</dbReference>
<evidence type="ECO:0000256" key="5">
    <source>
        <dbReference type="ARBA" id="ARBA00022073"/>
    </source>
</evidence>
<keyword evidence="12" id="KW-0460">Magnesium</keyword>